<sequence length="205" mass="21154">MKSFIVLSAVIAVCLAAPQPGKRSVGHEFVVPVSSVAVAPQLYEASLVRSPVLVSSPVYSQVSAVSPVVYSGAPAVSHQSRVDIKSSPSYVVPVANPVAAVATPVVTPVATNVLSDGVVVEAKALNPTTTYVGGSAVSQESRVDVKSQPAVVTEQVVSPAIIGTQVYNTGYLSPVVRNSPVFSHQVLAPATYGTHAYVPSVYTAW</sequence>
<proteinExistence type="predicted"/>
<evidence type="ECO:0000313" key="2">
    <source>
        <dbReference type="EMBL" id="VVD05921.1"/>
    </source>
</evidence>
<accession>A0A5E4R6I7</accession>
<name>A0A5E4R6I7_9NEOP</name>
<dbReference type="EMBL" id="FZQP02007045">
    <property type="protein sequence ID" value="VVD05921.1"/>
    <property type="molecule type" value="Genomic_DNA"/>
</dbReference>
<keyword evidence="1" id="KW-0732">Signal</keyword>
<evidence type="ECO:0000313" key="3">
    <source>
        <dbReference type="Proteomes" id="UP000324832"/>
    </source>
</evidence>
<gene>
    <name evidence="2" type="ORF">LSINAPIS_LOCUS15373</name>
</gene>
<reference evidence="2 3" key="1">
    <citation type="submission" date="2017-07" db="EMBL/GenBank/DDBJ databases">
        <authorList>
            <person name="Talla V."/>
            <person name="Backstrom N."/>
        </authorList>
    </citation>
    <scope>NUCLEOTIDE SEQUENCE [LARGE SCALE GENOMIC DNA]</scope>
</reference>
<protein>
    <submittedName>
        <fullName evidence="2">Uncharacterized protein</fullName>
    </submittedName>
</protein>
<organism evidence="2 3">
    <name type="scientific">Leptidea sinapis</name>
    <dbReference type="NCBI Taxonomy" id="189913"/>
    <lineage>
        <taxon>Eukaryota</taxon>
        <taxon>Metazoa</taxon>
        <taxon>Ecdysozoa</taxon>
        <taxon>Arthropoda</taxon>
        <taxon>Hexapoda</taxon>
        <taxon>Insecta</taxon>
        <taxon>Pterygota</taxon>
        <taxon>Neoptera</taxon>
        <taxon>Endopterygota</taxon>
        <taxon>Lepidoptera</taxon>
        <taxon>Glossata</taxon>
        <taxon>Ditrysia</taxon>
        <taxon>Papilionoidea</taxon>
        <taxon>Pieridae</taxon>
        <taxon>Dismorphiinae</taxon>
        <taxon>Leptidea</taxon>
    </lineage>
</organism>
<evidence type="ECO:0000256" key="1">
    <source>
        <dbReference type="SAM" id="SignalP"/>
    </source>
</evidence>
<feature type="signal peptide" evidence="1">
    <location>
        <begin position="1"/>
        <end position="16"/>
    </location>
</feature>
<dbReference type="Proteomes" id="UP000324832">
    <property type="component" value="Unassembled WGS sequence"/>
</dbReference>
<feature type="chain" id="PRO_5022918101" evidence="1">
    <location>
        <begin position="17"/>
        <end position="205"/>
    </location>
</feature>
<keyword evidence="3" id="KW-1185">Reference proteome</keyword>
<dbReference type="AlphaFoldDB" id="A0A5E4R6I7"/>